<evidence type="ECO:0000313" key="11">
    <source>
        <dbReference type="Proteomes" id="UP000179807"/>
    </source>
</evidence>
<name>A0A1J4KU96_9EUKA</name>
<feature type="region of interest" description="Disordered" evidence="8">
    <location>
        <begin position="53"/>
        <end position="93"/>
    </location>
</feature>
<feature type="region of interest" description="Disordered" evidence="8">
    <location>
        <begin position="132"/>
        <end position="228"/>
    </location>
</feature>
<evidence type="ECO:0000256" key="3">
    <source>
        <dbReference type="ARBA" id="ARBA00022771"/>
    </source>
</evidence>
<dbReference type="PANTHER" id="PTHR31148:SF1">
    <property type="entry name" value="U1 SMALL NUCLEAR RIBONUCLEOPROTEIN C"/>
    <property type="match status" value="1"/>
</dbReference>
<evidence type="ECO:0000256" key="2">
    <source>
        <dbReference type="ARBA" id="ARBA00022723"/>
    </source>
</evidence>
<feature type="compositionally biased region" description="Pro residues" evidence="8">
    <location>
        <begin position="149"/>
        <end position="228"/>
    </location>
</feature>
<keyword evidence="5" id="KW-0694">RNA-binding</keyword>
<dbReference type="InterPro" id="IPR017340">
    <property type="entry name" value="U1_snRNP-C"/>
</dbReference>
<dbReference type="RefSeq" id="XP_068367975.1">
    <property type="nucleotide sequence ID" value="XM_068498019.1"/>
</dbReference>
<dbReference type="AlphaFoldDB" id="A0A1J4KU96"/>
<feature type="domain" description="Matrin-type" evidence="9">
    <location>
        <begin position="6"/>
        <end position="38"/>
    </location>
</feature>
<dbReference type="OrthoDB" id="76567at2759"/>
<evidence type="ECO:0000256" key="7">
    <source>
        <dbReference type="ARBA" id="ARBA00023274"/>
    </source>
</evidence>
<dbReference type="Pfam" id="PF06220">
    <property type="entry name" value="zf-U1"/>
    <property type="match status" value="1"/>
</dbReference>
<accession>A0A1J4KU96</accession>
<dbReference type="GO" id="GO:0008270">
    <property type="term" value="F:zinc ion binding"/>
    <property type="evidence" value="ECO:0007669"/>
    <property type="project" value="UniProtKB-KW"/>
</dbReference>
<gene>
    <name evidence="10" type="ORF">TRFO_14797</name>
</gene>
<dbReference type="EMBL" id="MLAK01000314">
    <property type="protein sequence ID" value="OHT14839.1"/>
    <property type="molecule type" value="Genomic_DNA"/>
</dbReference>
<organism evidence="10 11">
    <name type="scientific">Tritrichomonas foetus</name>
    <dbReference type="NCBI Taxonomy" id="1144522"/>
    <lineage>
        <taxon>Eukaryota</taxon>
        <taxon>Metamonada</taxon>
        <taxon>Parabasalia</taxon>
        <taxon>Tritrichomonadida</taxon>
        <taxon>Tritrichomonadidae</taxon>
        <taxon>Tritrichomonas</taxon>
    </lineage>
</organism>
<comment type="subcellular location">
    <subcellularLocation>
        <location evidence="1">Nucleus</location>
    </subcellularLocation>
</comment>
<protein>
    <submittedName>
        <fullName evidence="10">U1 zinc finger family protein</fullName>
    </submittedName>
</protein>
<dbReference type="GO" id="GO:0005685">
    <property type="term" value="C:U1 snRNP"/>
    <property type="evidence" value="ECO:0007669"/>
    <property type="project" value="InterPro"/>
</dbReference>
<keyword evidence="11" id="KW-1185">Reference proteome</keyword>
<dbReference type="Proteomes" id="UP000179807">
    <property type="component" value="Unassembled WGS sequence"/>
</dbReference>
<dbReference type="GO" id="GO:0030627">
    <property type="term" value="F:pre-mRNA 5'-splice site binding"/>
    <property type="evidence" value="ECO:0007669"/>
    <property type="project" value="InterPro"/>
</dbReference>
<evidence type="ECO:0000259" key="9">
    <source>
        <dbReference type="PROSITE" id="PS50171"/>
    </source>
</evidence>
<keyword evidence="3" id="KW-0863">Zinc-finger</keyword>
<evidence type="ECO:0000256" key="1">
    <source>
        <dbReference type="ARBA" id="ARBA00004123"/>
    </source>
</evidence>
<keyword evidence="4" id="KW-0862">Zinc</keyword>
<dbReference type="PROSITE" id="PS50171">
    <property type="entry name" value="ZF_MATRIN"/>
    <property type="match status" value="1"/>
</dbReference>
<evidence type="ECO:0000256" key="5">
    <source>
        <dbReference type="ARBA" id="ARBA00022884"/>
    </source>
</evidence>
<dbReference type="PANTHER" id="PTHR31148">
    <property type="entry name" value="U1 SMALL NUCLEAR RIBONUCLEOPROTEIN C"/>
    <property type="match status" value="1"/>
</dbReference>
<dbReference type="SUPFAM" id="SSF57667">
    <property type="entry name" value="beta-beta-alpha zinc fingers"/>
    <property type="match status" value="1"/>
</dbReference>
<dbReference type="GeneID" id="94832723"/>
<dbReference type="Gene3D" id="3.30.160.60">
    <property type="entry name" value="Classic Zinc Finger"/>
    <property type="match status" value="1"/>
</dbReference>
<keyword evidence="2" id="KW-0479">Metal-binding</keyword>
<dbReference type="VEuPathDB" id="TrichDB:TRFO_14797"/>
<feature type="compositionally biased region" description="Low complexity" evidence="8">
    <location>
        <begin position="63"/>
        <end position="75"/>
    </location>
</feature>
<evidence type="ECO:0000256" key="6">
    <source>
        <dbReference type="ARBA" id="ARBA00023242"/>
    </source>
</evidence>
<evidence type="ECO:0000256" key="8">
    <source>
        <dbReference type="SAM" id="MobiDB-lite"/>
    </source>
</evidence>
<dbReference type="InterPro" id="IPR000690">
    <property type="entry name" value="Matrin/U1-C_Znf_C2H2"/>
</dbReference>
<keyword evidence="7" id="KW-0687">Ribonucleoprotein</keyword>
<keyword evidence="6" id="KW-0539">Nucleus</keyword>
<evidence type="ECO:0000313" key="10">
    <source>
        <dbReference type="EMBL" id="OHT14839.1"/>
    </source>
</evidence>
<sequence>MGKKRAYCPYCDVYLVHNSLRSRRDHAIGWKHLASFQAYFARYLPQHFKNSANKTAADENDGSSTSQSSLSLNSTVPTPSAPRINANLIHPPPSIGISAPPTVRGIAPPPIAPIRPPAIGIAPPPNLSNLPKPANNAAISPPSIGAPPSIHPPPIAPPSIGPPSIHPPTIGPPSIRPPPIGPPTIGPPTIGPPSIGPPQIKPPVIGPPSIRPPVIGPPSIGPPKPSSK</sequence>
<evidence type="ECO:0000256" key="4">
    <source>
        <dbReference type="ARBA" id="ARBA00022833"/>
    </source>
</evidence>
<reference evidence="10" key="1">
    <citation type="submission" date="2016-10" db="EMBL/GenBank/DDBJ databases">
        <authorList>
            <person name="Benchimol M."/>
            <person name="Almeida L.G."/>
            <person name="Vasconcelos A.T."/>
            <person name="Perreira-Neves A."/>
            <person name="Rosa I.A."/>
            <person name="Tasca T."/>
            <person name="Bogo M.R."/>
            <person name="de Souza W."/>
        </authorList>
    </citation>
    <scope>NUCLEOTIDE SEQUENCE [LARGE SCALE GENOMIC DNA]</scope>
    <source>
        <strain evidence="10">K</strain>
    </source>
</reference>
<feature type="compositionally biased region" description="Low complexity" evidence="8">
    <location>
        <begin position="137"/>
        <end position="148"/>
    </location>
</feature>
<proteinExistence type="predicted"/>
<dbReference type="InterPro" id="IPR036236">
    <property type="entry name" value="Znf_C2H2_sf"/>
</dbReference>
<dbReference type="GO" id="GO:0000395">
    <property type="term" value="P:mRNA 5'-splice site recognition"/>
    <property type="evidence" value="ECO:0007669"/>
    <property type="project" value="InterPro"/>
</dbReference>
<comment type="caution">
    <text evidence="10">The sequence shown here is derived from an EMBL/GenBank/DDBJ whole genome shotgun (WGS) entry which is preliminary data.</text>
</comment>
<dbReference type="InterPro" id="IPR013085">
    <property type="entry name" value="U1-CZ_Znf_C2H2"/>
</dbReference>